<protein>
    <submittedName>
        <fullName evidence="1">Uncharacterized protein</fullName>
    </submittedName>
</protein>
<accession>A0A8T0G034</accession>
<keyword evidence="2" id="KW-1185">Reference proteome</keyword>
<evidence type="ECO:0000313" key="2">
    <source>
        <dbReference type="Proteomes" id="UP000807504"/>
    </source>
</evidence>
<evidence type="ECO:0000313" key="1">
    <source>
        <dbReference type="EMBL" id="KAF8796707.1"/>
    </source>
</evidence>
<name>A0A8T0G034_ARGBR</name>
<dbReference type="AlphaFoldDB" id="A0A8T0G034"/>
<comment type="caution">
    <text evidence="1">The sequence shown here is derived from an EMBL/GenBank/DDBJ whole genome shotgun (WGS) entry which is preliminary data.</text>
</comment>
<sequence>MSREIAIVESTGYSTNSPPYETVSNYTEKLYEDMKFACISDETESDKGRYSIYQKADELKKWIHEQEISANDLLKKPVEKRKMSNNLDNESPLKKVMLENVITLKYGPSRKTQIIDYNPSIPEKIYVRKGNIRHVYKMSHVEKFEDNEFKRMNMKNTTPKDTKVSPIKKHIVCGECGDPVIMDEEVFTLSCGCTLHSFCLTYRGDEMLDCATCGWAITPKDRVALNAMSN</sequence>
<organism evidence="1 2">
    <name type="scientific">Argiope bruennichi</name>
    <name type="common">Wasp spider</name>
    <name type="synonym">Aranea bruennichi</name>
    <dbReference type="NCBI Taxonomy" id="94029"/>
    <lineage>
        <taxon>Eukaryota</taxon>
        <taxon>Metazoa</taxon>
        <taxon>Ecdysozoa</taxon>
        <taxon>Arthropoda</taxon>
        <taxon>Chelicerata</taxon>
        <taxon>Arachnida</taxon>
        <taxon>Araneae</taxon>
        <taxon>Araneomorphae</taxon>
        <taxon>Entelegynae</taxon>
        <taxon>Araneoidea</taxon>
        <taxon>Araneidae</taxon>
        <taxon>Argiope</taxon>
    </lineage>
</organism>
<gene>
    <name evidence="1" type="ORF">HNY73_001053</name>
</gene>
<reference evidence="1" key="2">
    <citation type="submission" date="2020-06" db="EMBL/GenBank/DDBJ databases">
        <authorList>
            <person name="Sheffer M."/>
        </authorList>
    </citation>
    <scope>NUCLEOTIDE SEQUENCE</scope>
</reference>
<proteinExistence type="predicted"/>
<dbReference type="Proteomes" id="UP000807504">
    <property type="component" value="Unassembled WGS sequence"/>
</dbReference>
<dbReference type="EMBL" id="JABXBU010000001">
    <property type="protein sequence ID" value="KAF8796707.1"/>
    <property type="molecule type" value="Genomic_DNA"/>
</dbReference>
<reference evidence="1" key="1">
    <citation type="journal article" date="2020" name="bioRxiv">
        <title>Chromosome-level reference genome of the European wasp spider Argiope bruennichi: a resource for studies on range expansion and evolutionary adaptation.</title>
        <authorList>
            <person name="Sheffer M.M."/>
            <person name="Hoppe A."/>
            <person name="Krehenwinkel H."/>
            <person name="Uhl G."/>
            <person name="Kuss A.W."/>
            <person name="Jensen L."/>
            <person name="Jensen C."/>
            <person name="Gillespie R.G."/>
            <person name="Hoff K.J."/>
            <person name="Prost S."/>
        </authorList>
    </citation>
    <scope>NUCLEOTIDE SEQUENCE</scope>
</reference>